<gene>
    <name evidence="4" type="ORF">D7V88_10245</name>
</gene>
<evidence type="ECO:0000259" key="3">
    <source>
        <dbReference type="Pfam" id="PF14534"/>
    </source>
</evidence>
<dbReference type="EMBL" id="RAVZ01000050">
    <property type="protein sequence ID" value="RKG90916.1"/>
    <property type="molecule type" value="Genomic_DNA"/>
</dbReference>
<dbReference type="InterPro" id="IPR011944">
    <property type="entry name" value="Steroid_delta5-4_isomerase"/>
</dbReference>
<sequence length="208" mass="22460">MVRTRLGLLALLFVVVPVMAGAQEPVAAPAVVASADEATHQALRAIKQDMEDALNKQDLERLLSHLHPDVVFSTMNNDVRVGKDSIRAYYAQMLGGPNSVVKKVTAKFDVDSLTRLYGNAGVAYGSSLDHYELSDGSDIVINGRWTCTLVKEGDRWLIAAFHYSTNVFDNPLLTKVKNAAMGFGALVAVAALAVGFFLGRRGRRPATA</sequence>
<comment type="caution">
    <text evidence="4">The sequence shown here is derived from an EMBL/GenBank/DDBJ whole genome shotgun (WGS) entry which is preliminary data.</text>
</comment>
<evidence type="ECO:0000313" key="4">
    <source>
        <dbReference type="EMBL" id="RKG90916.1"/>
    </source>
</evidence>
<dbReference type="NCBIfam" id="TIGR02246">
    <property type="entry name" value="SgcJ/EcaC family oxidoreductase"/>
    <property type="match status" value="1"/>
</dbReference>
<dbReference type="OrthoDB" id="8607262at2"/>
<evidence type="ECO:0000256" key="1">
    <source>
        <dbReference type="SAM" id="Phobius"/>
    </source>
</evidence>
<evidence type="ECO:0000313" key="5">
    <source>
        <dbReference type="Proteomes" id="UP000268094"/>
    </source>
</evidence>
<feature type="chain" id="PRO_5017274715" evidence="2">
    <location>
        <begin position="21"/>
        <end position="208"/>
    </location>
</feature>
<evidence type="ECO:0000256" key="2">
    <source>
        <dbReference type="SAM" id="SignalP"/>
    </source>
</evidence>
<reference evidence="5" key="1">
    <citation type="submission" date="2018-09" db="EMBL/GenBank/DDBJ databases">
        <authorList>
            <person name="Livingstone P.G."/>
            <person name="Whitworth D.E."/>
        </authorList>
    </citation>
    <scope>NUCLEOTIDE SEQUENCE [LARGE SCALE GENOMIC DNA]</scope>
    <source>
        <strain evidence="5">CA054A</strain>
    </source>
</reference>
<name>A0A3A8J7T7_9BACT</name>
<keyword evidence="2" id="KW-0732">Signal</keyword>
<organism evidence="4 5">
    <name type="scientific">Corallococcus terminator</name>
    <dbReference type="NCBI Taxonomy" id="2316733"/>
    <lineage>
        <taxon>Bacteria</taxon>
        <taxon>Pseudomonadati</taxon>
        <taxon>Myxococcota</taxon>
        <taxon>Myxococcia</taxon>
        <taxon>Myxococcales</taxon>
        <taxon>Cystobacterineae</taxon>
        <taxon>Myxococcaceae</taxon>
        <taxon>Corallococcus</taxon>
    </lineage>
</organism>
<dbReference type="RefSeq" id="WP_120540434.1">
    <property type="nucleotide sequence ID" value="NZ_RAVZ01000050.1"/>
</dbReference>
<feature type="transmembrane region" description="Helical" evidence="1">
    <location>
        <begin position="179"/>
        <end position="199"/>
    </location>
</feature>
<keyword evidence="1" id="KW-0472">Membrane</keyword>
<dbReference type="InterPro" id="IPR027843">
    <property type="entry name" value="DUF4440"/>
</dbReference>
<proteinExistence type="predicted"/>
<accession>A0A3A8J7T7</accession>
<feature type="signal peptide" evidence="2">
    <location>
        <begin position="1"/>
        <end position="20"/>
    </location>
</feature>
<keyword evidence="1" id="KW-1133">Transmembrane helix</keyword>
<keyword evidence="1" id="KW-0812">Transmembrane</keyword>
<dbReference type="Proteomes" id="UP000268094">
    <property type="component" value="Unassembled WGS sequence"/>
</dbReference>
<feature type="domain" description="DUF4440" evidence="3">
    <location>
        <begin position="43"/>
        <end position="158"/>
    </location>
</feature>
<keyword evidence="5" id="KW-1185">Reference proteome</keyword>
<protein>
    <submittedName>
        <fullName evidence="4">SgcJ/EcaC family oxidoreductase</fullName>
    </submittedName>
</protein>
<dbReference type="Gene3D" id="3.10.450.50">
    <property type="match status" value="1"/>
</dbReference>
<dbReference type="SUPFAM" id="SSF54427">
    <property type="entry name" value="NTF2-like"/>
    <property type="match status" value="1"/>
</dbReference>
<dbReference type="AlphaFoldDB" id="A0A3A8J7T7"/>
<dbReference type="Pfam" id="PF14534">
    <property type="entry name" value="DUF4440"/>
    <property type="match status" value="1"/>
</dbReference>
<dbReference type="InterPro" id="IPR032710">
    <property type="entry name" value="NTF2-like_dom_sf"/>
</dbReference>